<sequence>MRLGLIKEDVVLDQNEAFILCDSNGTEQIRLISIIDNGGSALAYKAIRNKNGSSSVCIVKEYYPAQKEDIYKRNKVGEPIFISKNKEKELKIQQENIERELSANQAVYFSVNYDESNSPYVYHSELFTHFGDSSYIVMDTNEGNTLYTVMRKTLTPEKCLRYIYQLLIIVDHLNNKGYLHGDIKPQNIWIRGENENQSMLLLDFGTAMHLADFQVDVSKLSVDEIFESADRMKENESLGSMTENFGSLGILSIRNHKKMYRTTDQSYERALALIEAVNNLSVADDLYSVVKVAGELFEKAIMSQEQRDSIEEVLQDMKEKNQTTGYHSVAELREDIEVIECILNNSAHPAVLEKNFLKSRLLTLPDDFTEELLCDVE</sequence>
<protein>
    <recommendedName>
        <fullName evidence="1">Protein kinase domain-containing protein</fullName>
    </recommendedName>
</protein>
<accession>A0A848CG14</accession>
<dbReference type="Proteomes" id="UP000580130">
    <property type="component" value="Unassembled WGS sequence"/>
</dbReference>
<dbReference type="PANTHER" id="PTHR44167">
    <property type="entry name" value="OVARIAN-SPECIFIC SERINE/THREONINE-PROTEIN KINASE LOK-RELATED"/>
    <property type="match status" value="1"/>
</dbReference>
<dbReference type="Gene3D" id="1.10.510.10">
    <property type="entry name" value="Transferase(Phosphotransferase) domain 1"/>
    <property type="match status" value="1"/>
</dbReference>
<comment type="caution">
    <text evidence="2">The sequence shown here is derived from an EMBL/GenBank/DDBJ whole genome shotgun (WGS) entry which is preliminary data.</text>
</comment>
<dbReference type="InterPro" id="IPR000719">
    <property type="entry name" value="Prot_kinase_dom"/>
</dbReference>
<organism evidence="2 3">
    <name type="scientific">Dorea formicigenerans</name>
    <dbReference type="NCBI Taxonomy" id="39486"/>
    <lineage>
        <taxon>Bacteria</taxon>
        <taxon>Bacillati</taxon>
        <taxon>Bacillota</taxon>
        <taxon>Clostridia</taxon>
        <taxon>Lachnospirales</taxon>
        <taxon>Lachnospiraceae</taxon>
        <taxon>Dorea</taxon>
    </lineage>
</organism>
<dbReference type="Pfam" id="PF00069">
    <property type="entry name" value="Pkinase"/>
    <property type="match status" value="1"/>
</dbReference>
<evidence type="ECO:0000313" key="3">
    <source>
        <dbReference type="Proteomes" id="UP000580130"/>
    </source>
</evidence>
<gene>
    <name evidence="2" type="ORF">HF855_11005</name>
</gene>
<dbReference type="GO" id="GO:0004674">
    <property type="term" value="F:protein serine/threonine kinase activity"/>
    <property type="evidence" value="ECO:0007669"/>
    <property type="project" value="TreeGrafter"/>
</dbReference>
<proteinExistence type="predicted"/>
<evidence type="ECO:0000259" key="1">
    <source>
        <dbReference type="PROSITE" id="PS50011"/>
    </source>
</evidence>
<dbReference type="SMART" id="SM00220">
    <property type="entry name" value="S_TKc"/>
    <property type="match status" value="1"/>
</dbReference>
<dbReference type="GO" id="GO:0005524">
    <property type="term" value="F:ATP binding"/>
    <property type="evidence" value="ECO:0007669"/>
    <property type="project" value="InterPro"/>
</dbReference>
<evidence type="ECO:0000313" key="2">
    <source>
        <dbReference type="EMBL" id="NME57925.1"/>
    </source>
</evidence>
<dbReference type="InterPro" id="IPR011009">
    <property type="entry name" value="Kinase-like_dom_sf"/>
</dbReference>
<dbReference type="EMBL" id="JABAFX010000029">
    <property type="protein sequence ID" value="NME57925.1"/>
    <property type="molecule type" value="Genomic_DNA"/>
</dbReference>
<reference evidence="2 3" key="1">
    <citation type="submission" date="2020-04" db="EMBL/GenBank/DDBJ databases">
        <authorList>
            <person name="Hitch T.C.A."/>
            <person name="Wylensek D."/>
            <person name="Clavel T."/>
        </authorList>
    </citation>
    <scope>NUCLEOTIDE SEQUENCE [LARGE SCALE GENOMIC DNA]</scope>
    <source>
        <strain evidence="2 3">BSM-383-APC-5F</strain>
    </source>
</reference>
<dbReference type="SUPFAM" id="SSF56112">
    <property type="entry name" value="Protein kinase-like (PK-like)"/>
    <property type="match status" value="1"/>
</dbReference>
<name>A0A848CG14_9FIRM</name>
<feature type="domain" description="Protein kinase" evidence="1">
    <location>
        <begin position="29"/>
        <end position="330"/>
    </location>
</feature>
<dbReference type="PROSITE" id="PS50011">
    <property type="entry name" value="PROTEIN_KINASE_DOM"/>
    <property type="match status" value="1"/>
</dbReference>
<dbReference type="RefSeq" id="WP_168934031.1">
    <property type="nucleotide sequence ID" value="NZ_JABAFX010000029.1"/>
</dbReference>
<dbReference type="AlphaFoldDB" id="A0A848CG14"/>
<dbReference type="PANTHER" id="PTHR44167:SF24">
    <property type="entry name" value="SERINE_THREONINE-PROTEIN KINASE CHK2"/>
    <property type="match status" value="1"/>
</dbReference>